<reference evidence="2" key="1">
    <citation type="submission" date="2017-08" db="EMBL/GenBank/DDBJ databases">
        <title>A dynamic microbial community with high functional redundancy inhabits the cold, oxic subseafloor aquifer.</title>
        <authorList>
            <person name="Tully B.J."/>
            <person name="Wheat C.G."/>
            <person name="Glazer B.T."/>
            <person name="Huber J.A."/>
        </authorList>
    </citation>
    <scope>NUCLEOTIDE SEQUENCE [LARGE SCALE GENOMIC DNA]</scope>
</reference>
<dbReference type="AlphaFoldDB" id="A0A2A5B055"/>
<dbReference type="Pfam" id="PF07793">
    <property type="entry name" value="DUF1631"/>
    <property type="match status" value="2"/>
</dbReference>
<sequence>MKMSLVQSTPFRKATSAQVVDAALIEKVRWSIRQRLRKQWANLSTNFFDEVDDFLFASGQQKQHSLDVTYLNAMREIRTKKGLFEDVFLQAALAKMRPQANGCSASLEKLSSNPEHNVLYEKMEVDLALEAMSRKSAKFYLPLIKQIDTLNDKFKSASQGELIFSDLLIGATLIGFTEAQKVINLPLDIRLIFIKLFEQNFLLQMEKLFLDIISILSNIDNKSFVEKLYSSSSSFRIQQAKKIEAVTVLSSPLEPQTESDSVLVENSVNKFVESFCENQSLPTFIVKMINVKWREVLLLIGLNRGVTSIEWQEATHTISLLTAIVSKQVVASSSEMSALQSQICQGLSLAQIEQAEQLKFIHELEEFLALDKEVSVECNDATVYAGSIDYTCEVTVSPAGEQVLDREDLDEIAQLINGNPSEARSNSSQKQISQYFTEIDQLPQSCSVQLLIDRVAHECLLIKHSQNPVSFLITNKCFNRSDNSGFQKIEISRSRLGLAISMLDGELRVEKPQQGIKPTQVTVLENIFPKGSA</sequence>
<gene>
    <name evidence="1" type="ORF">COA96_09425</name>
</gene>
<protein>
    <submittedName>
        <fullName evidence="1">Uncharacterized protein</fullName>
    </submittedName>
</protein>
<evidence type="ECO:0000313" key="2">
    <source>
        <dbReference type="Proteomes" id="UP000218327"/>
    </source>
</evidence>
<dbReference type="EMBL" id="NVVJ01000026">
    <property type="protein sequence ID" value="PCJ24458.1"/>
    <property type="molecule type" value="Genomic_DNA"/>
</dbReference>
<proteinExistence type="predicted"/>
<evidence type="ECO:0000313" key="1">
    <source>
        <dbReference type="EMBL" id="PCJ24458.1"/>
    </source>
</evidence>
<name>A0A2A5B055_9GAMM</name>
<dbReference type="Proteomes" id="UP000218327">
    <property type="component" value="Unassembled WGS sequence"/>
</dbReference>
<organism evidence="1 2">
    <name type="scientific">SAR86 cluster bacterium</name>
    <dbReference type="NCBI Taxonomy" id="2030880"/>
    <lineage>
        <taxon>Bacteria</taxon>
        <taxon>Pseudomonadati</taxon>
        <taxon>Pseudomonadota</taxon>
        <taxon>Gammaproteobacteria</taxon>
        <taxon>SAR86 cluster</taxon>
    </lineage>
</organism>
<accession>A0A2A5B055</accession>
<comment type="caution">
    <text evidence="1">The sequence shown here is derived from an EMBL/GenBank/DDBJ whole genome shotgun (WGS) entry which is preliminary data.</text>
</comment>
<dbReference type="InterPro" id="IPR012434">
    <property type="entry name" value="DUF1631"/>
</dbReference>